<proteinExistence type="predicted"/>
<dbReference type="Gene3D" id="1.20.5.340">
    <property type="match status" value="1"/>
</dbReference>
<evidence type="ECO:0000313" key="3">
    <source>
        <dbReference type="EMBL" id="CAI3971186.1"/>
    </source>
</evidence>
<dbReference type="SUPFAM" id="SSF52266">
    <property type="entry name" value="SGNH hydrolase"/>
    <property type="match status" value="1"/>
</dbReference>
<dbReference type="Gene3D" id="3.40.50.1110">
    <property type="entry name" value="SGNH hydrolase"/>
    <property type="match status" value="1"/>
</dbReference>
<dbReference type="EMBL" id="OX359470">
    <property type="protein sequence ID" value="CAI3971186.1"/>
    <property type="molecule type" value="Genomic_DNA"/>
</dbReference>
<accession>A0A9N6WWQ9</accession>
<evidence type="ECO:0000256" key="1">
    <source>
        <dbReference type="ARBA" id="ARBA00022801"/>
    </source>
</evidence>
<organism evidence="3">
    <name type="scientific">Ochrobactrum phage ORM_20</name>
    <dbReference type="NCBI Taxonomy" id="2985243"/>
    <lineage>
        <taxon>Viruses</taxon>
    </lineage>
</organism>
<dbReference type="Pfam" id="PF03629">
    <property type="entry name" value="SASA"/>
    <property type="match status" value="1"/>
</dbReference>
<dbReference type="InterPro" id="IPR005181">
    <property type="entry name" value="SASA"/>
</dbReference>
<sequence length="805" mass="86185">MAARAQIYYVIRGSYDAPSGVYDTVILEEGQTSAPAQAKYKSAVIIPMDVDIYFTSGIVPNITDPTKRVLVPLGSRMEIQINQNTRFQIMASGTNAGADAAAFAVPKDILWEDIKEKPLVIASGDTIEEARNSIGAATNAPASEIAPGLMSPADFVKLRDMTPGDDYQDQIDTLKTDVAANKADIVSIGNDIDVINQDTTDLAARILVNEGDIAALKDVDVSYETRISNVETATSTNATSIEGLSNSLGTTDIAAQEALTKANANAAAIAPIKEKTDGIEAGATKNQTDSYLRNRANHTGSQPISSVTNLQTSLDALDTKATNAAAAASSADTKATNAATAAANADTKAQSAVTGLAGKFDKPTGTATQYLDGTGAPKDFPTPPEEEKKPIFIFVSGQSNAQLIADIDSADPDIVYSPRLKIWYSNWEDIVPTDFQVLDPRKTSLAQAYGNYVAEMNPDRDVYVLNCGYGGTSITAWNSNVPIAAGTNIKTNMDNFVAHLGTLGVTDVVFDEFLWWQGETDADNFMPENLYWLNFDGWLASYDDSKVFNRFTKTKIFTLAGGSRVASIGYAEMNRILMNVIGRLGGSAGLVNTTQTPASLWDAADPVHMNGNGYITAAKMAYHSSPVGRINPAFLWDNQTNETTFVSGKGIEFPYSAVFDPPKATPSQSTLDTFTTNYLSSELTVVGGTTAGTCTYTHRGAPITRYSYCINGTVTIVWDGHTGTGQLTIRGALNIPNVMAGQSLPFLGIYRDADDKQYQVMVALKPWENDFLVYKVDGTTGELTPLEVSAKGAINFSYTAHRLPG</sequence>
<protein>
    <recommendedName>
        <fullName evidence="2">Sialate O-acetylesterase domain-containing protein</fullName>
    </recommendedName>
</protein>
<feature type="domain" description="Sialate O-acetylesterase" evidence="2">
    <location>
        <begin position="391"/>
        <end position="537"/>
    </location>
</feature>
<gene>
    <name evidence="3" type="ORF">ORM20_00137</name>
</gene>
<keyword evidence="1" id="KW-0378">Hydrolase</keyword>
<dbReference type="InterPro" id="IPR036514">
    <property type="entry name" value="SGNH_hydro_sf"/>
</dbReference>
<dbReference type="GO" id="GO:0016787">
    <property type="term" value="F:hydrolase activity"/>
    <property type="evidence" value="ECO:0007669"/>
    <property type="project" value="UniProtKB-KW"/>
</dbReference>
<name>A0A9N6WWQ9_9VIRU</name>
<evidence type="ECO:0000259" key="2">
    <source>
        <dbReference type="Pfam" id="PF03629"/>
    </source>
</evidence>
<reference evidence="3" key="1">
    <citation type="submission" date="2022-10" db="EMBL/GenBank/DDBJ databases">
        <authorList>
            <person name="Meaden S."/>
        </authorList>
    </citation>
    <scope>NUCLEOTIDE SEQUENCE</scope>
</reference>